<keyword evidence="4" id="KW-0732">Signal</keyword>
<dbReference type="AlphaFoldDB" id="A0A143PU25"/>
<dbReference type="PROSITE" id="PS50005">
    <property type="entry name" value="TPR"/>
    <property type="match status" value="1"/>
</dbReference>
<evidence type="ECO:0000313" key="5">
    <source>
        <dbReference type="EMBL" id="AMY12217.1"/>
    </source>
</evidence>
<evidence type="ECO:0000256" key="2">
    <source>
        <dbReference type="ARBA" id="ARBA00022803"/>
    </source>
</evidence>
<evidence type="ECO:0000256" key="4">
    <source>
        <dbReference type="SAM" id="SignalP"/>
    </source>
</evidence>
<evidence type="ECO:0000256" key="1">
    <source>
        <dbReference type="ARBA" id="ARBA00022737"/>
    </source>
</evidence>
<keyword evidence="6" id="KW-1185">Reference proteome</keyword>
<dbReference type="GO" id="GO:0016020">
    <property type="term" value="C:membrane"/>
    <property type="evidence" value="ECO:0007669"/>
    <property type="project" value="TreeGrafter"/>
</dbReference>
<reference evidence="5 6" key="1">
    <citation type="journal article" date="2016" name="Genome Announc.">
        <title>First Complete Genome Sequence of a Subdivision 6 Acidobacterium Strain.</title>
        <authorList>
            <person name="Huang S."/>
            <person name="Vieira S."/>
            <person name="Bunk B."/>
            <person name="Riedel T."/>
            <person name="Sproer C."/>
            <person name="Overmann J."/>
        </authorList>
    </citation>
    <scope>NUCLEOTIDE SEQUENCE [LARGE SCALE GENOMIC DNA]</scope>
    <source>
        <strain evidence="6">DSM 100886 HEG_-6_39</strain>
    </source>
</reference>
<dbReference type="KEGG" id="abac:LuPra_05490"/>
<evidence type="ECO:0000313" key="6">
    <source>
        <dbReference type="Proteomes" id="UP000076079"/>
    </source>
</evidence>
<dbReference type="InterPro" id="IPR011990">
    <property type="entry name" value="TPR-like_helical_dom_sf"/>
</dbReference>
<feature type="signal peptide" evidence="4">
    <location>
        <begin position="1"/>
        <end position="23"/>
    </location>
</feature>
<dbReference type="GO" id="GO:0060090">
    <property type="term" value="F:molecular adaptor activity"/>
    <property type="evidence" value="ECO:0007669"/>
    <property type="project" value="TreeGrafter"/>
</dbReference>
<proteinExistence type="predicted"/>
<reference evidence="6" key="2">
    <citation type="submission" date="2016-04" db="EMBL/GenBank/DDBJ databases">
        <title>First Complete Genome Sequence of a Subdivision 6 Acidobacterium.</title>
        <authorList>
            <person name="Huang S."/>
            <person name="Vieira S."/>
            <person name="Bunk B."/>
            <person name="Riedel T."/>
            <person name="Sproeer C."/>
            <person name="Overmann J."/>
        </authorList>
    </citation>
    <scope>NUCLEOTIDE SEQUENCE [LARGE SCALE GENOMIC DNA]</scope>
    <source>
        <strain evidence="6">DSM 100886 HEG_-6_39</strain>
    </source>
</reference>
<dbReference type="RefSeq" id="WP_157899751.1">
    <property type="nucleotide sequence ID" value="NZ_CP015136.1"/>
</dbReference>
<evidence type="ECO:0000256" key="3">
    <source>
        <dbReference type="PROSITE-ProRule" id="PRU00339"/>
    </source>
</evidence>
<accession>A0A143PU25</accession>
<sequence precursor="true">MTKTRSWMLALAVVLGASGVASAQNPRDQAKSQVEFGITVAQKGLWQEAVFRWERATEIDPTYAAAFNNLGIAFEQLGKFEQAGKAYEKALELEPQNLSIQQNYDLFKEINDRAKRNTGTSGS</sequence>
<dbReference type="SMART" id="SM00028">
    <property type="entry name" value="TPR"/>
    <property type="match status" value="2"/>
</dbReference>
<dbReference type="PROSITE" id="PS50293">
    <property type="entry name" value="TPR_REGION"/>
    <property type="match status" value="1"/>
</dbReference>
<dbReference type="EMBL" id="CP015136">
    <property type="protein sequence ID" value="AMY12217.1"/>
    <property type="molecule type" value="Genomic_DNA"/>
</dbReference>
<feature type="repeat" description="TPR" evidence="3">
    <location>
        <begin position="64"/>
        <end position="97"/>
    </location>
</feature>
<organism evidence="5 6">
    <name type="scientific">Luteitalea pratensis</name>
    <dbReference type="NCBI Taxonomy" id="1855912"/>
    <lineage>
        <taxon>Bacteria</taxon>
        <taxon>Pseudomonadati</taxon>
        <taxon>Acidobacteriota</taxon>
        <taxon>Vicinamibacteria</taxon>
        <taxon>Vicinamibacterales</taxon>
        <taxon>Vicinamibacteraceae</taxon>
        <taxon>Luteitalea</taxon>
    </lineage>
</organism>
<dbReference type="InterPro" id="IPR047150">
    <property type="entry name" value="SGT"/>
</dbReference>
<dbReference type="SUPFAM" id="SSF48452">
    <property type="entry name" value="TPR-like"/>
    <property type="match status" value="1"/>
</dbReference>
<name>A0A143PU25_LUTPR</name>
<dbReference type="STRING" id="1855912.LuPra_05490"/>
<dbReference type="GO" id="GO:0006620">
    <property type="term" value="P:post-translational protein targeting to endoplasmic reticulum membrane"/>
    <property type="evidence" value="ECO:0007669"/>
    <property type="project" value="TreeGrafter"/>
</dbReference>
<dbReference type="OrthoDB" id="174931at2"/>
<dbReference type="GO" id="GO:0072380">
    <property type="term" value="C:TRC complex"/>
    <property type="evidence" value="ECO:0007669"/>
    <property type="project" value="TreeGrafter"/>
</dbReference>
<protein>
    <submittedName>
        <fullName evidence="5">TPR repeat-containing protein YrrB</fullName>
    </submittedName>
</protein>
<dbReference type="InterPro" id="IPR019734">
    <property type="entry name" value="TPR_rpt"/>
</dbReference>
<dbReference type="Pfam" id="PF00515">
    <property type="entry name" value="TPR_1"/>
    <property type="match status" value="1"/>
</dbReference>
<feature type="chain" id="PRO_5007511963" evidence="4">
    <location>
        <begin position="24"/>
        <end position="123"/>
    </location>
</feature>
<dbReference type="PANTHER" id="PTHR45831">
    <property type="entry name" value="LD24721P"/>
    <property type="match status" value="1"/>
</dbReference>
<dbReference type="Gene3D" id="1.25.40.10">
    <property type="entry name" value="Tetratricopeptide repeat domain"/>
    <property type="match status" value="1"/>
</dbReference>
<gene>
    <name evidence="5" type="primary">yrrB_4</name>
    <name evidence="5" type="ORF">LuPra_05490</name>
</gene>
<keyword evidence="1" id="KW-0677">Repeat</keyword>
<dbReference type="Proteomes" id="UP000076079">
    <property type="component" value="Chromosome"/>
</dbReference>
<keyword evidence="2 3" id="KW-0802">TPR repeat</keyword>
<dbReference type="PANTHER" id="PTHR45831:SF2">
    <property type="entry name" value="LD24721P"/>
    <property type="match status" value="1"/>
</dbReference>